<keyword evidence="3" id="KW-1185">Reference proteome</keyword>
<dbReference type="InterPro" id="IPR036047">
    <property type="entry name" value="F-box-like_dom_sf"/>
</dbReference>
<sequence>MIPEISHSGEPQTLQNLPFDMKDQILSLLDSPRDLFSFSLSSKEWASLIVPAHIEYREIRIRANRLAVWKHLAKRTDLAKNIRSLWLMSSKNETKEVFPRTLVPAFAAEAVTIRPMLVDGVAVGQLQNKRPLPEMVKAIRNFRSLRGFMWTACDGHGELVEEIFEALGHCRALAALRLGDVIVNRDYLGPSASLWKLSNLTELVLSGKQWPTLGCPDEDGEDIEDSLVSMLNLSPNLKSLTLTYFRSHPRFPSSSLQNLSKLHLLNIPGLDDTPVADSLILHFLQTHPAIEDLKWYPVNERMRKMECVSQISLGSNTIQLMGQIDASRLEEVHLWRYDGLEAIKKLAELCPSIRTLLIPNFGLSYTELSDCVECLAHFPNLEAVLESSLWLAIRYMRAEERTGFIERLLTLCPKLKRISHLVSLTNMVHDIVFERSVMGGVTWRDVPSEEDWI</sequence>
<dbReference type="Gene3D" id="3.80.10.10">
    <property type="entry name" value="Ribonuclease Inhibitor"/>
    <property type="match status" value="1"/>
</dbReference>
<evidence type="ECO:0000313" key="2">
    <source>
        <dbReference type="EMBL" id="KAF8900468.1"/>
    </source>
</evidence>
<dbReference type="PROSITE" id="PS50181">
    <property type="entry name" value="FBOX"/>
    <property type="match status" value="1"/>
</dbReference>
<dbReference type="SUPFAM" id="SSF52047">
    <property type="entry name" value="RNI-like"/>
    <property type="match status" value="1"/>
</dbReference>
<feature type="domain" description="F-box" evidence="1">
    <location>
        <begin position="11"/>
        <end position="59"/>
    </location>
</feature>
<dbReference type="EMBL" id="JADNYJ010000047">
    <property type="protein sequence ID" value="KAF8900468.1"/>
    <property type="molecule type" value="Genomic_DNA"/>
</dbReference>
<accession>A0A9P5TM20</accession>
<comment type="caution">
    <text evidence="2">The sequence shown here is derived from an EMBL/GenBank/DDBJ whole genome shotgun (WGS) entry which is preliminary data.</text>
</comment>
<dbReference type="SUPFAM" id="SSF81383">
    <property type="entry name" value="F-box domain"/>
    <property type="match status" value="1"/>
</dbReference>
<dbReference type="InterPro" id="IPR001810">
    <property type="entry name" value="F-box_dom"/>
</dbReference>
<dbReference type="AlphaFoldDB" id="A0A9P5TM20"/>
<name>A0A9P5TM20_GYMJU</name>
<dbReference type="OrthoDB" id="3270296at2759"/>
<evidence type="ECO:0000313" key="3">
    <source>
        <dbReference type="Proteomes" id="UP000724874"/>
    </source>
</evidence>
<proteinExistence type="predicted"/>
<reference evidence="2" key="1">
    <citation type="submission" date="2020-11" db="EMBL/GenBank/DDBJ databases">
        <authorList>
            <consortium name="DOE Joint Genome Institute"/>
            <person name="Ahrendt S."/>
            <person name="Riley R."/>
            <person name="Andreopoulos W."/>
            <person name="LaButti K."/>
            <person name="Pangilinan J."/>
            <person name="Ruiz-duenas F.J."/>
            <person name="Barrasa J.M."/>
            <person name="Sanchez-Garcia M."/>
            <person name="Camarero S."/>
            <person name="Miyauchi S."/>
            <person name="Serrano A."/>
            <person name="Linde D."/>
            <person name="Babiker R."/>
            <person name="Drula E."/>
            <person name="Ayuso-Fernandez I."/>
            <person name="Pacheco R."/>
            <person name="Padilla G."/>
            <person name="Ferreira P."/>
            <person name="Barriuso J."/>
            <person name="Kellner H."/>
            <person name="Castanera R."/>
            <person name="Alfaro M."/>
            <person name="Ramirez L."/>
            <person name="Pisabarro A.G."/>
            <person name="Kuo A."/>
            <person name="Tritt A."/>
            <person name="Lipzen A."/>
            <person name="He G."/>
            <person name="Yan M."/>
            <person name="Ng V."/>
            <person name="Cullen D."/>
            <person name="Martin F."/>
            <person name="Rosso M.-N."/>
            <person name="Henrissat B."/>
            <person name="Hibbett D."/>
            <person name="Martinez A.T."/>
            <person name="Grigoriev I.V."/>
        </authorList>
    </citation>
    <scope>NUCLEOTIDE SEQUENCE</scope>
    <source>
        <strain evidence="2">AH 44721</strain>
    </source>
</reference>
<gene>
    <name evidence="2" type="ORF">CPB84DRAFT_1778999</name>
</gene>
<dbReference type="Proteomes" id="UP000724874">
    <property type="component" value="Unassembled WGS sequence"/>
</dbReference>
<organism evidence="2 3">
    <name type="scientific">Gymnopilus junonius</name>
    <name type="common">Spectacular rustgill mushroom</name>
    <name type="synonym">Gymnopilus spectabilis subsp. junonius</name>
    <dbReference type="NCBI Taxonomy" id="109634"/>
    <lineage>
        <taxon>Eukaryota</taxon>
        <taxon>Fungi</taxon>
        <taxon>Dikarya</taxon>
        <taxon>Basidiomycota</taxon>
        <taxon>Agaricomycotina</taxon>
        <taxon>Agaricomycetes</taxon>
        <taxon>Agaricomycetidae</taxon>
        <taxon>Agaricales</taxon>
        <taxon>Agaricineae</taxon>
        <taxon>Hymenogastraceae</taxon>
        <taxon>Gymnopilus</taxon>
    </lineage>
</organism>
<protein>
    <recommendedName>
        <fullName evidence="1">F-box domain-containing protein</fullName>
    </recommendedName>
</protein>
<dbReference type="InterPro" id="IPR032675">
    <property type="entry name" value="LRR_dom_sf"/>
</dbReference>
<evidence type="ECO:0000259" key="1">
    <source>
        <dbReference type="PROSITE" id="PS50181"/>
    </source>
</evidence>